<evidence type="ECO:0000313" key="2">
    <source>
        <dbReference type="EMBL" id="KAG6427281.1"/>
    </source>
</evidence>
<name>A0A8X8Y704_SALSN</name>
<feature type="compositionally biased region" description="Polar residues" evidence="1">
    <location>
        <begin position="199"/>
        <end position="209"/>
    </location>
</feature>
<keyword evidence="3" id="KW-1185">Reference proteome</keyword>
<accession>A0A8X8Y704</accession>
<comment type="caution">
    <text evidence="2">The sequence shown here is derived from an EMBL/GenBank/DDBJ whole genome shotgun (WGS) entry which is preliminary data.</text>
</comment>
<proteinExistence type="predicted"/>
<evidence type="ECO:0000313" key="3">
    <source>
        <dbReference type="Proteomes" id="UP000298416"/>
    </source>
</evidence>
<feature type="region of interest" description="Disordered" evidence="1">
    <location>
        <begin position="192"/>
        <end position="215"/>
    </location>
</feature>
<reference evidence="2" key="1">
    <citation type="submission" date="2018-01" db="EMBL/GenBank/DDBJ databases">
        <authorList>
            <person name="Mao J.F."/>
        </authorList>
    </citation>
    <scope>NUCLEOTIDE SEQUENCE</scope>
    <source>
        <strain evidence="2">Huo1</strain>
        <tissue evidence="2">Leaf</tissue>
    </source>
</reference>
<gene>
    <name evidence="2" type="ORF">SASPL_111523</name>
</gene>
<sequence>MVGLGEFRSHSTGHSLVQPGENLDQFTLRLPEGVRKEVLEDLAKIKLKMEARLCALQKLGVVSSASLGLRGCVRGPCKDQVEDGSKAVCISEVSEVGDHVRVERAQDMVKAVPLSTSTCDGLGHWAKLNRSTSLAAGLEMREGSLRKGYRTNGEEGSGRAGRFNRQLELPGRGANADRWAFFTRGISFRSPRVVADSGEGSTSKRSGSKTPVKMP</sequence>
<dbReference type="Proteomes" id="UP000298416">
    <property type="component" value="Unassembled WGS sequence"/>
</dbReference>
<dbReference type="AlphaFoldDB" id="A0A8X8Y704"/>
<reference evidence="2" key="2">
    <citation type="submission" date="2020-08" db="EMBL/GenBank/DDBJ databases">
        <title>Plant Genome Project.</title>
        <authorList>
            <person name="Zhang R.-G."/>
        </authorList>
    </citation>
    <scope>NUCLEOTIDE SEQUENCE</scope>
    <source>
        <strain evidence="2">Huo1</strain>
        <tissue evidence="2">Leaf</tissue>
    </source>
</reference>
<evidence type="ECO:0000256" key="1">
    <source>
        <dbReference type="SAM" id="MobiDB-lite"/>
    </source>
</evidence>
<protein>
    <submittedName>
        <fullName evidence="2">Uncharacterized protein</fullName>
    </submittedName>
</protein>
<organism evidence="2">
    <name type="scientific">Salvia splendens</name>
    <name type="common">Scarlet sage</name>
    <dbReference type="NCBI Taxonomy" id="180675"/>
    <lineage>
        <taxon>Eukaryota</taxon>
        <taxon>Viridiplantae</taxon>
        <taxon>Streptophyta</taxon>
        <taxon>Embryophyta</taxon>
        <taxon>Tracheophyta</taxon>
        <taxon>Spermatophyta</taxon>
        <taxon>Magnoliopsida</taxon>
        <taxon>eudicotyledons</taxon>
        <taxon>Gunneridae</taxon>
        <taxon>Pentapetalae</taxon>
        <taxon>asterids</taxon>
        <taxon>lamiids</taxon>
        <taxon>Lamiales</taxon>
        <taxon>Lamiaceae</taxon>
        <taxon>Nepetoideae</taxon>
        <taxon>Mentheae</taxon>
        <taxon>Salviinae</taxon>
        <taxon>Salvia</taxon>
        <taxon>Salvia subgen. Calosphace</taxon>
        <taxon>core Calosphace</taxon>
    </lineage>
</organism>
<dbReference type="EMBL" id="PNBA02000004">
    <property type="protein sequence ID" value="KAG6427281.1"/>
    <property type="molecule type" value="Genomic_DNA"/>
</dbReference>